<evidence type="ECO:0000256" key="3">
    <source>
        <dbReference type="ARBA" id="ARBA00023027"/>
    </source>
</evidence>
<evidence type="ECO:0000256" key="2">
    <source>
        <dbReference type="ARBA" id="ARBA00023002"/>
    </source>
</evidence>
<dbReference type="InterPro" id="IPR005255">
    <property type="entry name" value="PdxA_fam"/>
</dbReference>
<dbReference type="Gene3D" id="3.40.718.10">
    <property type="entry name" value="Isopropylmalate Dehydrogenase"/>
    <property type="match status" value="1"/>
</dbReference>
<dbReference type="GO" id="GO:0051287">
    <property type="term" value="F:NAD binding"/>
    <property type="evidence" value="ECO:0007669"/>
    <property type="project" value="InterPro"/>
</dbReference>
<gene>
    <name evidence="4" type="ORF">S01H1_64310</name>
</gene>
<organism evidence="4">
    <name type="scientific">marine sediment metagenome</name>
    <dbReference type="NCBI Taxonomy" id="412755"/>
    <lineage>
        <taxon>unclassified sequences</taxon>
        <taxon>metagenomes</taxon>
        <taxon>ecological metagenomes</taxon>
    </lineage>
</organism>
<dbReference type="AlphaFoldDB" id="X0XXT7"/>
<keyword evidence="1" id="KW-0479">Metal-binding</keyword>
<keyword evidence="3" id="KW-0520">NAD</keyword>
<keyword evidence="2" id="KW-0560">Oxidoreductase</keyword>
<sequence length="197" mass="21754">MIPVTANSSDYRPLIGVSMGDPLGIGPEVTLKALGNADLRGRARFVIFGLHEVMELTADQLEINPFWWREPHEHGPRVSSGVLLADFDELQCAIPGADPGPDDLAGEASFRFVNEAVRHLRAGAIDALVTAPICKESWRRAKRRYAGHTDLLAQRFEARRVTMMFVAGPLRVALASAHVPLFELRNRFTIGLVHQPI</sequence>
<feature type="non-terminal residue" evidence="4">
    <location>
        <position position="197"/>
    </location>
</feature>
<dbReference type="PANTHER" id="PTHR30004:SF6">
    <property type="entry name" value="D-THREONATE 4-PHOSPHATE DEHYDROGENASE"/>
    <property type="match status" value="1"/>
</dbReference>
<dbReference type="SUPFAM" id="SSF53659">
    <property type="entry name" value="Isocitrate/Isopropylmalate dehydrogenase-like"/>
    <property type="match status" value="1"/>
</dbReference>
<protein>
    <recommendedName>
        <fullName evidence="5">4-hydroxythreonine-4-phosphate dehydrogenase PdxA</fullName>
    </recommendedName>
</protein>
<dbReference type="GO" id="GO:0046872">
    <property type="term" value="F:metal ion binding"/>
    <property type="evidence" value="ECO:0007669"/>
    <property type="project" value="UniProtKB-KW"/>
</dbReference>
<dbReference type="EMBL" id="BARS01042381">
    <property type="protein sequence ID" value="GAG41403.1"/>
    <property type="molecule type" value="Genomic_DNA"/>
</dbReference>
<accession>X0XXT7</accession>
<dbReference type="GO" id="GO:0016491">
    <property type="term" value="F:oxidoreductase activity"/>
    <property type="evidence" value="ECO:0007669"/>
    <property type="project" value="UniProtKB-KW"/>
</dbReference>
<reference evidence="4" key="1">
    <citation type="journal article" date="2014" name="Front. Microbiol.">
        <title>High frequency of phylogenetically diverse reductive dehalogenase-homologous genes in deep subseafloor sedimentary metagenomes.</title>
        <authorList>
            <person name="Kawai M."/>
            <person name="Futagami T."/>
            <person name="Toyoda A."/>
            <person name="Takaki Y."/>
            <person name="Nishi S."/>
            <person name="Hori S."/>
            <person name="Arai W."/>
            <person name="Tsubouchi T."/>
            <person name="Morono Y."/>
            <person name="Uchiyama I."/>
            <person name="Ito T."/>
            <person name="Fujiyama A."/>
            <person name="Inagaki F."/>
            <person name="Takami H."/>
        </authorList>
    </citation>
    <scope>NUCLEOTIDE SEQUENCE</scope>
    <source>
        <strain evidence="4">Expedition CK06-06</strain>
    </source>
</reference>
<comment type="caution">
    <text evidence="4">The sequence shown here is derived from an EMBL/GenBank/DDBJ whole genome shotgun (WGS) entry which is preliminary data.</text>
</comment>
<evidence type="ECO:0008006" key="5">
    <source>
        <dbReference type="Google" id="ProtNLM"/>
    </source>
</evidence>
<evidence type="ECO:0000313" key="4">
    <source>
        <dbReference type="EMBL" id="GAG41403.1"/>
    </source>
</evidence>
<proteinExistence type="predicted"/>
<evidence type="ECO:0000256" key="1">
    <source>
        <dbReference type="ARBA" id="ARBA00022723"/>
    </source>
</evidence>
<name>X0XXT7_9ZZZZ</name>
<dbReference type="Pfam" id="PF04166">
    <property type="entry name" value="PdxA"/>
    <property type="match status" value="1"/>
</dbReference>
<dbReference type="PANTHER" id="PTHR30004">
    <property type="entry name" value="4-HYDROXYTHREONINE-4-PHOSPHATE DEHYDROGENASE"/>
    <property type="match status" value="1"/>
</dbReference>